<proteinExistence type="predicted"/>
<dbReference type="AlphaFoldDB" id="A0A9P6IWJ2"/>
<feature type="region of interest" description="Disordered" evidence="1">
    <location>
        <begin position="1"/>
        <end position="48"/>
    </location>
</feature>
<dbReference type="EMBL" id="JAAAHW010007368">
    <property type="protein sequence ID" value="KAF9948859.1"/>
    <property type="molecule type" value="Genomic_DNA"/>
</dbReference>
<comment type="caution">
    <text evidence="2">The sequence shown here is derived from an EMBL/GenBank/DDBJ whole genome shotgun (WGS) entry which is preliminary data.</text>
</comment>
<reference evidence="2" key="1">
    <citation type="journal article" date="2020" name="Fungal Divers.">
        <title>Resolving the Mortierellaceae phylogeny through synthesis of multi-gene phylogenetics and phylogenomics.</title>
        <authorList>
            <person name="Vandepol N."/>
            <person name="Liber J."/>
            <person name="Desiro A."/>
            <person name="Na H."/>
            <person name="Kennedy M."/>
            <person name="Barry K."/>
            <person name="Grigoriev I.V."/>
            <person name="Miller A.N."/>
            <person name="O'Donnell K."/>
            <person name="Stajich J.E."/>
            <person name="Bonito G."/>
        </authorList>
    </citation>
    <scope>NUCLEOTIDE SEQUENCE</scope>
    <source>
        <strain evidence="2">MES-2147</strain>
    </source>
</reference>
<evidence type="ECO:0000313" key="2">
    <source>
        <dbReference type="EMBL" id="KAF9948859.1"/>
    </source>
</evidence>
<organism evidence="2 3">
    <name type="scientific">Modicella reniformis</name>
    <dbReference type="NCBI Taxonomy" id="1440133"/>
    <lineage>
        <taxon>Eukaryota</taxon>
        <taxon>Fungi</taxon>
        <taxon>Fungi incertae sedis</taxon>
        <taxon>Mucoromycota</taxon>
        <taxon>Mortierellomycotina</taxon>
        <taxon>Mortierellomycetes</taxon>
        <taxon>Mortierellales</taxon>
        <taxon>Mortierellaceae</taxon>
        <taxon>Modicella</taxon>
    </lineage>
</organism>
<feature type="compositionally biased region" description="Acidic residues" evidence="1">
    <location>
        <begin position="133"/>
        <end position="153"/>
    </location>
</feature>
<feature type="compositionally biased region" description="Polar residues" evidence="1">
    <location>
        <begin position="158"/>
        <end position="176"/>
    </location>
</feature>
<name>A0A9P6IWJ2_9FUNG</name>
<keyword evidence="3" id="KW-1185">Reference proteome</keyword>
<accession>A0A9P6IWJ2</accession>
<feature type="compositionally biased region" description="Low complexity" evidence="1">
    <location>
        <begin position="15"/>
        <end position="38"/>
    </location>
</feature>
<gene>
    <name evidence="2" type="ORF">BGZ65_007766</name>
</gene>
<feature type="region of interest" description="Disordered" evidence="1">
    <location>
        <begin position="117"/>
        <end position="176"/>
    </location>
</feature>
<dbReference type="Proteomes" id="UP000749646">
    <property type="component" value="Unassembled WGS sequence"/>
</dbReference>
<evidence type="ECO:0000256" key="1">
    <source>
        <dbReference type="SAM" id="MobiDB-lite"/>
    </source>
</evidence>
<feature type="non-terminal residue" evidence="2">
    <location>
        <position position="1"/>
    </location>
</feature>
<evidence type="ECO:0000313" key="3">
    <source>
        <dbReference type="Proteomes" id="UP000749646"/>
    </source>
</evidence>
<protein>
    <submittedName>
        <fullName evidence="2">Uncharacterized protein</fullName>
    </submittedName>
</protein>
<sequence>EILIITPSPSPPAPASLSLPLPLSEEGQGEIESSQQSGTLRNSNDTEPKVWVIEISIRQSLSDEYAVPVPSPAYCDYRLPGYEDVIAGHHLVGPTAHNVSSLPSTLSSYSSMRGSAAVPVQRRYSGPPPAYESDSENDSENDEDDDDEQEEVNNQDSTSGEQAAITTTAGSGINSQRPIEMTAVMVSSSPVSGRRISLIRTGASTVADRVTSIAMTSTTTTIATATASDIEQDSIMSSSGSLLTLQRSDASSVTLALADKEESSISTVKEE</sequence>
<dbReference type="OrthoDB" id="2417988at2759"/>